<gene>
    <name evidence="1" type="ORF">AVDCRST_MAG70-698</name>
</gene>
<proteinExistence type="predicted"/>
<sequence>MASGAGERWVPVTWTGDSTVEQAVGVLCTRVRVEEKGIIAALAAAGIPAIPFPPTELCLTLTPDPWHPDAPHGTIPGPEGTSLPVVLDRCPNRVVAATILPIWRALGVPLLDAGLAATGTRASVASALGAAHLPRPETRLVFGEEAALAAARDLVIPVTLLPMTPGDRAVPLWDDDTVEAVLEHRSTLGSAHDGVALLQAGTPTDAERATVLVLDGTAVAASGASRLGHETRHLAVAAAAALGATIAGVEIVVGPHGPVVWDVQPVPELRAMAPFDHHQTDLPALVAARLLARWPGVSDIAVVAGASGTQGRGIVPVGVTAIDLSGGVELAEGIADGIPLAV</sequence>
<protein>
    <submittedName>
        <fullName evidence="1">Uncharacterized protein</fullName>
    </submittedName>
</protein>
<dbReference type="AlphaFoldDB" id="A0A6J4UFY6"/>
<dbReference type="Gene3D" id="3.40.50.20">
    <property type="match status" value="1"/>
</dbReference>
<organism evidence="1">
    <name type="scientific">uncultured Thermomicrobiales bacterium</name>
    <dbReference type="NCBI Taxonomy" id="1645740"/>
    <lineage>
        <taxon>Bacteria</taxon>
        <taxon>Pseudomonadati</taxon>
        <taxon>Thermomicrobiota</taxon>
        <taxon>Thermomicrobia</taxon>
        <taxon>Thermomicrobiales</taxon>
        <taxon>environmental samples</taxon>
    </lineage>
</organism>
<dbReference type="InterPro" id="IPR013815">
    <property type="entry name" value="ATP_grasp_subdomain_1"/>
</dbReference>
<name>A0A6J4UFY6_9BACT</name>
<dbReference type="Gene3D" id="3.30.470.20">
    <property type="entry name" value="ATP-grasp fold, B domain"/>
    <property type="match status" value="1"/>
</dbReference>
<dbReference type="GO" id="GO:0005524">
    <property type="term" value="F:ATP binding"/>
    <property type="evidence" value="ECO:0007669"/>
    <property type="project" value="InterPro"/>
</dbReference>
<dbReference type="SUPFAM" id="SSF56059">
    <property type="entry name" value="Glutathione synthetase ATP-binding domain-like"/>
    <property type="match status" value="1"/>
</dbReference>
<dbReference type="Gene3D" id="3.30.1490.20">
    <property type="entry name" value="ATP-grasp fold, A domain"/>
    <property type="match status" value="1"/>
</dbReference>
<dbReference type="EMBL" id="CADCWH010000107">
    <property type="protein sequence ID" value="CAA9548242.1"/>
    <property type="molecule type" value="Genomic_DNA"/>
</dbReference>
<reference evidence="1" key="1">
    <citation type="submission" date="2020-02" db="EMBL/GenBank/DDBJ databases">
        <authorList>
            <person name="Meier V. D."/>
        </authorList>
    </citation>
    <scope>NUCLEOTIDE SEQUENCE</scope>
    <source>
        <strain evidence="1">AVDCRST_MAG70</strain>
    </source>
</reference>
<accession>A0A6J4UFY6</accession>
<evidence type="ECO:0000313" key="1">
    <source>
        <dbReference type="EMBL" id="CAA9548242.1"/>
    </source>
</evidence>